<evidence type="ECO:0000313" key="2">
    <source>
        <dbReference type="Proteomes" id="UP000791440"/>
    </source>
</evidence>
<accession>A0A921YPD5</accession>
<reference evidence="1" key="1">
    <citation type="journal article" date="2016" name="Insect Biochem. Mol. Biol.">
        <title>Multifaceted biological insights from a draft genome sequence of the tobacco hornworm moth, Manduca sexta.</title>
        <authorList>
            <person name="Kanost M.R."/>
            <person name="Arrese E.L."/>
            <person name="Cao X."/>
            <person name="Chen Y.R."/>
            <person name="Chellapilla S."/>
            <person name="Goldsmith M.R."/>
            <person name="Grosse-Wilde E."/>
            <person name="Heckel D.G."/>
            <person name="Herndon N."/>
            <person name="Jiang H."/>
            <person name="Papanicolaou A."/>
            <person name="Qu J."/>
            <person name="Soulages J.L."/>
            <person name="Vogel H."/>
            <person name="Walters J."/>
            <person name="Waterhouse R.M."/>
            <person name="Ahn S.J."/>
            <person name="Almeida F.C."/>
            <person name="An C."/>
            <person name="Aqrawi P."/>
            <person name="Bretschneider A."/>
            <person name="Bryant W.B."/>
            <person name="Bucks S."/>
            <person name="Chao H."/>
            <person name="Chevignon G."/>
            <person name="Christen J.M."/>
            <person name="Clarke D.F."/>
            <person name="Dittmer N.T."/>
            <person name="Ferguson L.C.F."/>
            <person name="Garavelou S."/>
            <person name="Gordon K.H.J."/>
            <person name="Gunaratna R.T."/>
            <person name="Han Y."/>
            <person name="Hauser F."/>
            <person name="He Y."/>
            <person name="Heidel-Fischer H."/>
            <person name="Hirsh A."/>
            <person name="Hu Y."/>
            <person name="Jiang H."/>
            <person name="Kalra D."/>
            <person name="Klinner C."/>
            <person name="Konig C."/>
            <person name="Kovar C."/>
            <person name="Kroll A.R."/>
            <person name="Kuwar S.S."/>
            <person name="Lee S.L."/>
            <person name="Lehman R."/>
            <person name="Li K."/>
            <person name="Li Z."/>
            <person name="Liang H."/>
            <person name="Lovelace S."/>
            <person name="Lu Z."/>
            <person name="Mansfield J.H."/>
            <person name="McCulloch K.J."/>
            <person name="Mathew T."/>
            <person name="Morton B."/>
            <person name="Muzny D.M."/>
            <person name="Neunemann D."/>
            <person name="Ongeri F."/>
            <person name="Pauchet Y."/>
            <person name="Pu L.L."/>
            <person name="Pyrousis I."/>
            <person name="Rao X.J."/>
            <person name="Redding A."/>
            <person name="Roesel C."/>
            <person name="Sanchez-Gracia A."/>
            <person name="Schaack S."/>
            <person name="Shukla A."/>
            <person name="Tetreau G."/>
            <person name="Wang Y."/>
            <person name="Xiong G.H."/>
            <person name="Traut W."/>
            <person name="Walsh T.K."/>
            <person name="Worley K.C."/>
            <person name="Wu D."/>
            <person name="Wu W."/>
            <person name="Wu Y.Q."/>
            <person name="Zhang X."/>
            <person name="Zou Z."/>
            <person name="Zucker H."/>
            <person name="Briscoe A.D."/>
            <person name="Burmester T."/>
            <person name="Clem R.J."/>
            <person name="Feyereisen R."/>
            <person name="Grimmelikhuijzen C.J.P."/>
            <person name="Hamodrakas S.J."/>
            <person name="Hansson B.S."/>
            <person name="Huguet E."/>
            <person name="Jermiin L.S."/>
            <person name="Lan Q."/>
            <person name="Lehman H.K."/>
            <person name="Lorenzen M."/>
            <person name="Merzendorfer H."/>
            <person name="Michalopoulos I."/>
            <person name="Morton D.B."/>
            <person name="Muthukrishnan S."/>
            <person name="Oakeshott J.G."/>
            <person name="Palmer W."/>
            <person name="Park Y."/>
            <person name="Passarelli A.L."/>
            <person name="Rozas J."/>
            <person name="Schwartz L.M."/>
            <person name="Smith W."/>
            <person name="Southgate A."/>
            <person name="Vilcinskas A."/>
            <person name="Vogt R."/>
            <person name="Wang P."/>
            <person name="Werren J."/>
            <person name="Yu X.Q."/>
            <person name="Zhou J.J."/>
            <person name="Brown S.J."/>
            <person name="Scherer S.E."/>
            <person name="Richards S."/>
            <person name="Blissard G.W."/>
        </authorList>
    </citation>
    <scope>NUCLEOTIDE SEQUENCE</scope>
</reference>
<dbReference type="AlphaFoldDB" id="A0A921YPD5"/>
<dbReference type="EMBL" id="JH668296">
    <property type="protein sequence ID" value="KAG6442859.1"/>
    <property type="molecule type" value="Genomic_DNA"/>
</dbReference>
<evidence type="ECO:0000313" key="1">
    <source>
        <dbReference type="EMBL" id="KAG6442859.1"/>
    </source>
</evidence>
<gene>
    <name evidence="1" type="ORF">O3G_MSEX002506</name>
</gene>
<reference evidence="1" key="2">
    <citation type="submission" date="2020-12" db="EMBL/GenBank/DDBJ databases">
        <authorList>
            <person name="Kanost M."/>
        </authorList>
    </citation>
    <scope>NUCLEOTIDE SEQUENCE</scope>
</reference>
<organism evidence="1 2">
    <name type="scientific">Manduca sexta</name>
    <name type="common">Tobacco hawkmoth</name>
    <name type="synonym">Tobacco hornworm</name>
    <dbReference type="NCBI Taxonomy" id="7130"/>
    <lineage>
        <taxon>Eukaryota</taxon>
        <taxon>Metazoa</taxon>
        <taxon>Ecdysozoa</taxon>
        <taxon>Arthropoda</taxon>
        <taxon>Hexapoda</taxon>
        <taxon>Insecta</taxon>
        <taxon>Pterygota</taxon>
        <taxon>Neoptera</taxon>
        <taxon>Endopterygota</taxon>
        <taxon>Lepidoptera</taxon>
        <taxon>Glossata</taxon>
        <taxon>Ditrysia</taxon>
        <taxon>Bombycoidea</taxon>
        <taxon>Sphingidae</taxon>
        <taxon>Sphinginae</taxon>
        <taxon>Sphingini</taxon>
        <taxon>Manduca</taxon>
    </lineage>
</organism>
<protein>
    <submittedName>
        <fullName evidence="1">Uncharacterized protein</fullName>
    </submittedName>
</protein>
<keyword evidence="2" id="KW-1185">Reference proteome</keyword>
<comment type="caution">
    <text evidence="1">The sequence shown here is derived from an EMBL/GenBank/DDBJ whole genome shotgun (WGS) entry which is preliminary data.</text>
</comment>
<dbReference type="Proteomes" id="UP000791440">
    <property type="component" value="Unassembled WGS sequence"/>
</dbReference>
<sequence>MMRFDSLPLHGAVPVRVRGADRLTVTTAISGRSSGVVNIKIVSEEKRMYSKYYVFVTVIFAKEELVISLASCHSILKTKTLMSQSTNQQKQNEAAFCFCWFVNMNKKSARKQIDANYN</sequence>
<proteinExistence type="predicted"/>
<name>A0A921YPD5_MANSE</name>